<feature type="domain" description="Ketosynthase family 3 (KS3)" evidence="12">
    <location>
        <begin position="1653"/>
        <end position="2078"/>
    </location>
</feature>
<feature type="active site" description="Proton acceptor; for dehydratase activity" evidence="9">
    <location>
        <position position="898"/>
    </location>
</feature>
<keyword evidence="3" id="KW-0596">Phosphopantetheine</keyword>
<comment type="pathway">
    <text evidence="2">Antibiotic biosynthesis.</text>
</comment>
<evidence type="ECO:0000256" key="10">
    <source>
        <dbReference type="SAM" id="MobiDB-lite"/>
    </source>
</evidence>
<dbReference type="InterPro" id="IPR018201">
    <property type="entry name" value="Ketoacyl_synth_AS"/>
</dbReference>
<feature type="domain" description="PKS/mFAS DH" evidence="13">
    <location>
        <begin position="2545"/>
        <end position="2823"/>
    </location>
</feature>
<feature type="domain" description="Carrier" evidence="11">
    <location>
        <begin position="3312"/>
        <end position="3387"/>
    </location>
</feature>
<evidence type="ECO:0000259" key="12">
    <source>
        <dbReference type="PROSITE" id="PS52004"/>
    </source>
</evidence>
<gene>
    <name evidence="14" type="ORF">ACFPCV_05110</name>
</gene>
<dbReference type="SUPFAM" id="SSF47336">
    <property type="entry name" value="ACP-like"/>
    <property type="match status" value="2"/>
</dbReference>
<dbReference type="InterPro" id="IPR006162">
    <property type="entry name" value="Ppantetheine_attach_site"/>
</dbReference>
<dbReference type="PANTHER" id="PTHR43775:SF51">
    <property type="entry name" value="INACTIVE PHENOLPHTHIOCEROL SYNTHESIS POLYKETIDE SYNTHASE TYPE I PKS1-RELATED"/>
    <property type="match status" value="1"/>
</dbReference>
<feature type="domain" description="PKS/mFAS DH" evidence="13">
    <location>
        <begin position="866"/>
        <end position="1136"/>
    </location>
</feature>
<keyword evidence="5" id="KW-0808">Transferase</keyword>
<dbReference type="PANTHER" id="PTHR43775">
    <property type="entry name" value="FATTY ACID SYNTHASE"/>
    <property type="match status" value="1"/>
</dbReference>
<dbReference type="PROSITE" id="PS52004">
    <property type="entry name" value="KS3_2"/>
    <property type="match status" value="2"/>
</dbReference>
<dbReference type="InterPro" id="IPR015083">
    <property type="entry name" value="NorB/c/GfsB-D-like_docking"/>
</dbReference>
<dbReference type="Pfam" id="PF21089">
    <property type="entry name" value="PKS_DH_N"/>
    <property type="match status" value="2"/>
</dbReference>
<evidence type="ECO:0000256" key="2">
    <source>
        <dbReference type="ARBA" id="ARBA00004792"/>
    </source>
</evidence>
<dbReference type="Gene3D" id="3.30.70.3290">
    <property type="match status" value="2"/>
</dbReference>
<dbReference type="InterPro" id="IPR036736">
    <property type="entry name" value="ACP-like_sf"/>
</dbReference>
<dbReference type="Pfam" id="PF08990">
    <property type="entry name" value="Docking"/>
    <property type="match status" value="1"/>
</dbReference>
<dbReference type="InterPro" id="IPR042104">
    <property type="entry name" value="PKS_dehydratase_sf"/>
</dbReference>
<dbReference type="InterPro" id="IPR014031">
    <property type="entry name" value="Ketoacyl_synth_C"/>
</dbReference>
<dbReference type="PROSITE" id="PS00012">
    <property type="entry name" value="PHOSPHOPANTETHEINE"/>
    <property type="match status" value="2"/>
</dbReference>
<evidence type="ECO:0000313" key="14">
    <source>
        <dbReference type="EMBL" id="MFC4852876.1"/>
    </source>
</evidence>
<keyword evidence="7" id="KW-0511">Multifunctional enzyme</keyword>
<dbReference type="InterPro" id="IPR013968">
    <property type="entry name" value="PKS_KR"/>
</dbReference>
<feature type="region of interest" description="C-terminal hotdog fold" evidence="9">
    <location>
        <begin position="998"/>
        <end position="1136"/>
    </location>
</feature>
<dbReference type="InterPro" id="IPR014043">
    <property type="entry name" value="Acyl_transferase_dom"/>
</dbReference>
<reference evidence="15" key="1">
    <citation type="journal article" date="2019" name="Int. J. Syst. Evol. Microbiol.">
        <title>The Global Catalogue of Microorganisms (GCM) 10K type strain sequencing project: providing services to taxonomists for standard genome sequencing and annotation.</title>
        <authorList>
            <consortium name="The Broad Institute Genomics Platform"/>
            <consortium name="The Broad Institute Genome Sequencing Center for Infectious Disease"/>
            <person name="Wu L."/>
            <person name="Ma J."/>
        </authorList>
    </citation>
    <scope>NUCLEOTIDE SEQUENCE [LARGE SCALE GENOMIC DNA]</scope>
    <source>
        <strain evidence="15">ZS-22-S1</strain>
    </source>
</reference>
<comment type="caution">
    <text evidence="14">The sequence shown here is derived from an EMBL/GenBank/DDBJ whole genome shotgun (WGS) entry which is preliminary data.</text>
</comment>
<dbReference type="CDD" id="cd08956">
    <property type="entry name" value="KR_3_FAS_SDR_x"/>
    <property type="match status" value="2"/>
</dbReference>
<dbReference type="Pfam" id="PF00550">
    <property type="entry name" value="PP-binding"/>
    <property type="match status" value="2"/>
</dbReference>
<protein>
    <submittedName>
        <fullName evidence="14">SDR family NAD(P)-dependent oxidoreductase</fullName>
    </submittedName>
</protein>
<feature type="active site" description="Proton donor; for dehydratase activity" evidence="9">
    <location>
        <position position="1060"/>
    </location>
</feature>
<evidence type="ECO:0000256" key="8">
    <source>
        <dbReference type="ARBA" id="ARBA00023315"/>
    </source>
</evidence>
<dbReference type="Pfam" id="PF00109">
    <property type="entry name" value="ketoacyl-synt"/>
    <property type="match status" value="2"/>
</dbReference>
<dbReference type="PROSITE" id="PS00606">
    <property type="entry name" value="KS3_1"/>
    <property type="match status" value="2"/>
</dbReference>
<dbReference type="InterPro" id="IPR050091">
    <property type="entry name" value="PKS_NRPS_Biosynth_Enz"/>
</dbReference>
<dbReference type="Gene3D" id="3.40.366.10">
    <property type="entry name" value="Malonyl-Coenzyme A Acyl Carrier Protein, domain 2"/>
    <property type="match status" value="2"/>
</dbReference>
<keyword evidence="4" id="KW-0597">Phosphoprotein</keyword>
<dbReference type="Proteomes" id="UP001595859">
    <property type="component" value="Unassembled WGS sequence"/>
</dbReference>
<dbReference type="Gene3D" id="1.10.1200.10">
    <property type="entry name" value="ACP-like"/>
    <property type="match status" value="2"/>
</dbReference>
<proteinExistence type="predicted"/>
<dbReference type="Gene3D" id="3.10.129.110">
    <property type="entry name" value="Polyketide synthase dehydratase"/>
    <property type="match status" value="2"/>
</dbReference>
<dbReference type="SMART" id="SM00822">
    <property type="entry name" value="PKS_KR"/>
    <property type="match status" value="2"/>
</dbReference>
<evidence type="ECO:0000256" key="9">
    <source>
        <dbReference type="PROSITE-ProRule" id="PRU01363"/>
    </source>
</evidence>
<dbReference type="Pfam" id="PF22953">
    <property type="entry name" value="SpnB_Rossmann"/>
    <property type="match status" value="2"/>
</dbReference>
<dbReference type="Pfam" id="PF14765">
    <property type="entry name" value="PS-DH"/>
    <property type="match status" value="2"/>
</dbReference>
<evidence type="ECO:0000259" key="13">
    <source>
        <dbReference type="PROSITE" id="PS52019"/>
    </source>
</evidence>
<evidence type="ECO:0000256" key="5">
    <source>
        <dbReference type="ARBA" id="ARBA00022679"/>
    </source>
</evidence>
<keyword evidence="15" id="KW-1185">Reference proteome</keyword>
<dbReference type="Pfam" id="PF02801">
    <property type="entry name" value="Ketoacyl-synt_C"/>
    <property type="match status" value="2"/>
</dbReference>
<feature type="domain" description="Carrier" evidence="11">
    <location>
        <begin position="1561"/>
        <end position="1636"/>
    </location>
</feature>
<dbReference type="SMART" id="SM00827">
    <property type="entry name" value="PKS_AT"/>
    <property type="match status" value="2"/>
</dbReference>
<evidence type="ECO:0000256" key="1">
    <source>
        <dbReference type="ARBA" id="ARBA00001957"/>
    </source>
</evidence>
<dbReference type="InterPro" id="IPR049551">
    <property type="entry name" value="PKS_DH_C"/>
</dbReference>
<dbReference type="RefSeq" id="WP_378054829.1">
    <property type="nucleotide sequence ID" value="NZ_JBHSIS010000002.1"/>
</dbReference>
<feature type="region of interest" description="N-terminal hotdog fold" evidence="9">
    <location>
        <begin position="2545"/>
        <end position="2670"/>
    </location>
</feature>
<dbReference type="SUPFAM" id="SSF51735">
    <property type="entry name" value="NAD(P)-binding Rossmann-fold domains"/>
    <property type="match status" value="4"/>
</dbReference>
<dbReference type="SMART" id="SM01294">
    <property type="entry name" value="PKS_PP_betabranch"/>
    <property type="match status" value="1"/>
</dbReference>
<dbReference type="PROSITE" id="PS50075">
    <property type="entry name" value="CARRIER"/>
    <property type="match status" value="2"/>
</dbReference>
<dbReference type="Pfam" id="PF08659">
    <property type="entry name" value="KR"/>
    <property type="match status" value="2"/>
</dbReference>
<organism evidence="14 15">
    <name type="scientific">Actinophytocola glycyrrhizae</name>
    <dbReference type="NCBI Taxonomy" id="2044873"/>
    <lineage>
        <taxon>Bacteria</taxon>
        <taxon>Bacillati</taxon>
        <taxon>Actinomycetota</taxon>
        <taxon>Actinomycetes</taxon>
        <taxon>Pseudonocardiales</taxon>
        <taxon>Pseudonocardiaceae</taxon>
    </lineage>
</organism>
<evidence type="ECO:0000256" key="3">
    <source>
        <dbReference type="ARBA" id="ARBA00022450"/>
    </source>
</evidence>
<dbReference type="InterPro" id="IPR055123">
    <property type="entry name" value="SpnB-like_Rossmann"/>
</dbReference>
<dbReference type="InterPro" id="IPR032821">
    <property type="entry name" value="PKS_assoc"/>
</dbReference>
<keyword evidence="8" id="KW-0012">Acyltransferase</keyword>
<dbReference type="Gene3D" id="3.40.50.720">
    <property type="entry name" value="NAD(P)-binding Rossmann-like Domain"/>
    <property type="match status" value="2"/>
</dbReference>
<dbReference type="InterPro" id="IPR014030">
    <property type="entry name" value="Ketoacyl_synth_N"/>
</dbReference>
<feature type="active site" description="Proton acceptor; for dehydratase activity" evidence="9">
    <location>
        <position position="2577"/>
    </location>
</feature>
<evidence type="ECO:0000256" key="7">
    <source>
        <dbReference type="ARBA" id="ARBA00023268"/>
    </source>
</evidence>
<feature type="domain" description="Ketosynthase family 3 (KS3)" evidence="12">
    <location>
        <begin position="33"/>
        <end position="447"/>
    </location>
</feature>
<dbReference type="SMART" id="SM00823">
    <property type="entry name" value="PKS_PP"/>
    <property type="match status" value="2"/>
</dbReference>
<dbReference type="Pfam" id="PF16197">
    <property type="entry name" value="KAsynt_C_assoc"/>
    <property type="match status" value="2"/>
</dbReference>
<dbReference type="InterPro" id="IPR016035">
    <property type="entry name" value="Acyl_Trfase/lysoPLipase"/>
</dbReference>
<dbReference type="CDD" id="cd00833">
    <property type="entry name" value="PKS"/>
    <property type="match status" value="2"/>
</dbReference>
<dbReference type="InterPro" id="IPR057326">
    <property type="entry name" value="KR_dom"/>
</dbReference>
<dbReference type="InterPro" id="IPR001227">
    <property type="entry name" value="Ac_transferase_dom_sf"/>
</dbReference>
<dbReference type="InterPro" id="IPR020807">
    <property type="entry name" value="PKS_DH"/>
</dbReference>
<name>A0ABV9RX31_9PSEU</name>
<feature type="region of interest" description="Disordered" evidence="10">
    <location>
        <begin position="2079"/>
        <end position="2098"/>
    </location>
</feature>
<dbReference type="PROSITE" id="PS52019">
    <property type="entry name" value="PKS_MFAS_DH"/>
    <property type="match status" value="2"/>
</dbReference>
<dbReference type="Gene3D" id="3.40.47.10">
    <property type="match status" value="2"/>
</dbReference>
<dbReference type="InterPro" id="IPR016036">
    <property type="entry name" value="Malonyl_transacylase_ACP-bd"/>
</dbReference>
<dbReference type="InterPro" id="IPR009081">
    <property type="entry name" value="PP-bd_ACP"/>
</dbReference>
<dbReference type="InterPro" id="IPR036291">
    <property type="entry name" value="NAD(P)-bd_dom_sf"/>
</dbReference>
<dbReference type="EMBL" id="JBHSIS010000002">
    <property type="protein sequence ID" value="MFC4852876.1"/>
    <property type="molecule type" value="Genomic_DNA"/>
</dbReference>
<dbReference type="Pfam" id="PF00698">
    <property type="entry name" value="Acyl_transf_1"/>
    <property type="match status" value="2"/>
</dbReference>
<accession>A0ABV9RX31</accession>
<dbReference type="SUPFAM" id="SSF52151">
    <property type="entry name" value="FabD/lysophospholipase-like"/>
    <property type="match status" value="2"/>
</dbReference>
<keyword evidence="6" id="KW-0045">Antibiotic biosynthesis</keyword>
<evidence type="ECO:0000313" key="15">
    <source>
        <dbReference type="Proteomes" id="UP001595859"/>
    </source>
</evidence>
<dbReference type="InterPro" id="IPR020841">
    <property type="entry name" value="PKS_Beta-ketoAc_synthase_dom"/>
</dbReference>
<dbReference type="SUPFAM" id="SSF55048">
    <property type="entry name" value="Probable ACP-binding domain of malonyl-CoA ACP transacylase"/>
    <property type="match status" value="2"/>
</dbReference>
<feature type="region of interest" description="N-terminal hotdog fold" evidence="9">
    <location>
        <begin position="866"/>
        <end position="987"/>
    </location>
</feature>
<dbReference type="SUPFAM" id="SSF53901">
    <property type="entry name" value="Thiolase-like"/>
    <property type="match status" value="2"/>
</dbReference>
<sequence length="3470" mass="356637">MADEKKLRDYLGRVVAELHETRQRLRTAESGGQEPVAVVAMSCRLPGGVSTPEDLWRLLEHGGDAVTGFPADRGWVPEHLAGRAHGGFLHDAARFDPAFFEINPREAVAMDPQQRLALEIAWEVVERAGIDPHTLRGSRTGVFVGANGQGYDVAVGAGAAGSEGYVMTGSATSVVSGRIAYTLGLEGPAVTVDSACSSSLTALHVAGHALRAGDCTHALVGGVTVMPHPTMFHEFDRQGGLASDGRCKAFSSAADGMGMAEGAAMVLVTTLSRALAENLPVLAVIRGSAVNSDGGSNGLTAPNGPSQQRVITAALASARLSPEQVDAVEAHGTGTRLGDPIEAQALLAVYGGERDRPLWLGSLKSNIGHTQAAAGVASVIKSVLALNNGALPATLHADEPTPHVDWSAGAIELLTTAQPLPPGDEPRRIGISSFGISGTNAHLIVESAPERAERPVADAPPFVPVLVSARTEAALAAQIDRVAETIAPDTRLADLAHSLATTRAAFEHRAALVASDVDEARTGLAGRGYLTGRTEPGLLAFLFSGQGSQRAGMGRELCAAFPVFAETVEDLSARLGGIPWDDQERLDQTRHAQAALFVFEVAMFRLLASWGVAPDHLVGHSIGEIAAAHVAGVLSVDDACALVSARGRLMDGLPAGGAMLAAEVSEEDVPDGIDVAAVNSPGSLVVSGTEAEISALEERWRAEGRRVKRLVVSHAFHSKLMEPMLAEFATVTGSLTYHQPAIRMAGDVTEPSYWVRQVRDTVRFADAVATVRQDGVTTFLELGPDATLSAHVEDAVPLRHRDRDEVRALMTGLGAAWVRGVDADWAAVVPGRVIPLPTYAFQRQRYWPAHAPAADVAAAGLAGADHPLLGAAVTLATGDGALLTGTLSTATHPWLAGHVVLGSVLVPGTAFVELALRAGEFAGSPVVDELTIGAPLRLPETGGVTVQITVGAPDPDGRRTIAIFSGGADGEWTRHADGVLSTTSAAAPEDLATWPPAATALPVDDWYAAAARAGLDYGPAFQGLTAAWVDGDTGGTVYAEVALPEDIPADRFGLHPALLDAALHAAGVGGLVTGGVRLPFAWTGVHLHAAGAPALRVRITADGPDAVTLAVADQTGAPVATVERLVLRPADPAVTRPGARPWLFTVDWIPAGAPGQPRTGVPLVEIPTASAATADAMSTATRSATHAALAALQRAVADDTDLALVTTGGPAADAVAGLVRAAQTEHPGRFTVVDTDGTLAPAAALTVAEPQLRIRDGKVLVPRLARTAGSGEGSPVLNPGGTVLITGGTGALGTAVARHLVTSHGVRHLVLASRSGAGAPGAAALADLAEAATITFVAADVSDRDALAAVLAAIPAEHPLTGVVHAAGTVDDGTAETLTADRVDAVLAPKATAAALLHELTATADLALFALFSSASATFGAAGQANYAAANGFLDGLARHRVEHGLPALSVGWGLWELESGITAHLDAADRARITQAGGALTTGDALALLDRAIGAGRPHVVAMPIDVDLLRARHERDPGGEVPALLRGLVRPRARRAGSAPVATGLGARIAALTDDEQLRVLVELVRTEAATVLGHPSADAVEPRRPFKELGFDSLTAVELRNRLAGATGLRLPATLVFDYPNPEVLGTRLRERLLGVERTTGAATTRTVSDEPIAIIGMSCRYPGGVDSPEALWQLVSNGTDAVSPLPVNRGWQTDGLYDPDPDSSGKSYVVEGGFVHDADEFDPAPFGISPREALAMDPQQRLMLEASWEALERAGLDPSSLRGSRTGVFAGLMYYDYATTMSVLPEGVEGFIGTGTSGSVLAGRVSYTFGFEGPAMTVDTACSSSLVTLHLAAQALRTGECDLAVAGGVTVLSTPAVFVEFSRQRALSPDGRCKAFAAGADGTGWAEGVGVVLVARLSDALRAGYPIMAVVRGTAVNSDGASNGLTAPNGPSQERVIRQALANAGLGTSDVDAVEAHGTGTTLGDPIEAQALLNTYGQDRVGDPLWLGSLKSNIGHSQAAAGVGGVIKMVMAMRDGVLPATLHVDEPTPEVDWSAGAVELLTESRPWPVTGRPRRAGVSSFGVSGTNAHVVLEQAPDRDRAGQTGGARPGPVPWVLSATTADALRGQAARLAAHTAAHPGTDPHDVASALVRSRATLEHRAVVLADDRDGLAAGLAAVADGRAGNGVLTGAARHGGVAFVFPGQGSQWEGMALELLESEPVFRARLAECELALAPLVDWSLLEVLRGEGPSLARVDVVQPTLWAVNVALAALWRSVGVRPSAVVGHSQGEIAAAVVAGGLSLEDGARVVALRSKLLAEHMAGKGGMVSLPVSAVDAARLIGPWETELSIAGLSGPMSTVVSGDNDAVAALLAECERRGVRAKRVPTDCAGHSRQTYQVRERLLDVLAGLAPRTGEIPFYSGVTGALLDTAALDASYWFRNLREPVLFEQATRNLIAEGRTVFVEVSGHPVLTAPIQETLDVLDAAGAVLGTLRRDDGGRDRWLTAVADAHVHGVAVDWTTVLPQGRPVELPTYAFQRTRFWPERGHLVSDVTGVGLGATAHPLLGAALPVAGSDGVLLTGRLAAGTQTWLAEHALRGTNLLPGTAFVEMALLAGAQVGCVRLDELTLQAPLAVPERDAVRLQVSVGAAEAGGGRPVTVFSRPESADTDAPWTAHAVGHLVPAGPVEPLSLTQWPPPGAEPVPLDGFYAGAAAAGYAYGPTFRGLRGVWKAADGAVYAEVALPEQAHADARWFGVHPALLDAALHAVEVGGMVENPGTVRLPFAWRGVALHAVGATGLRVRLSRADGADAVRLDIADPAGAPVLTAESMATRAVSPADLRTATGPGDALFRIDWTAPAASVPGPVPVSWSVVGDDSLGIAEQLAGRVPDIDWHTDVDALALAVAAGRAVPDVVVWSGDTPGGDLPEATRTLLEDALTTLQLWLEDPVLADATLVVLTRNAVAADPADGVDDLAAAAVRGLVRTAQSENPGRIVLVDVDDPETAASAVAEAVGLGEEQVAVRGGSLLVPRLARAGADVAADATGSAALPELAGPVLVTGGTGMIGGVVARHLAAEHGVRELVLLSRSGPAAPGATELVAELAGLGATAEVIACDTGDRAALAAAIGDRALTGVVHAAGALDDAVIGSLLPEQFDTVLAPKVDTAVHLDELTRDMPLRLFVLFSSAAAAMGSVGQGNYAAANAFLDALAQRRRAAGLPGTAIGWGMWQRVSAMSAHLDAADLARATRAGAALSDEDGAALFDAALRAGTAHLVATRLDIAAMRAGAGTGPVPGLLRGLVRAPVWRTAGSGGDAGPDLVARLGGLSELEQRRLLLDLVLGHAAAVLGHASPAAVDPGRGFTELGFSSLTAIEIRNRLAAATGLRLPSTLIFDHPTAAKLAEHLRTALAVSAVAGVPPLTAELDRLEAALALTGAGDETRTRVVDRLQALIARYDTGVYGGDSYGVSSQPDLDLATDEQMFALIDGGSDGE</sequence>
<dbReference type="InterPro" id="IPR016039">
    <property type="entry name" value="Thiolase-like"/>
</dbReference>
<dbReference type="InterPro" id="IPR049900">
    <property type="entry name" value="PKS_mFAS_DH"/>
</dbReference>
<comment type="cofactor">
    <cofactor evidence="1">
        <name>pantetheine 4'-phosphate</name>
        <dbReference type="ChEBI" id="CHEBI:47942"/>
    </cofactor>
</comment>
<evidence type="ECO:0000256" key="4">
    <source>
        <dbReference type="ARBA" id="ARBA00022553"/>
    </source>
</evidence>
<feature type="active site" description="Proton donor; for dehydratase activity" evidence="9">
    <location>
        <position position="2744"/>
    </location>
</feature>
<dbReference type="SMART" id="SM00825">
    <property type="entry name" value="PKS_KS"/>
    <property type="match status" value="2"/>
</dbReference>
<dbReference type="InterPro" id="IPR020806">
    <property type="entry name" value="PKS_PP-bd"/>
</dbReference>
<evidence type="ECO:0000259" key="11">
    <source>
        <dbReference type="PROSITE" id="PS50075"/>
    </source>
</evidence>
<feature type="region of interest" description="C-terminal hotdog fold" evidence="9">
    <location>
        <begin position="2682"/>
        <end position="2823"/>
    </location>
</feature>
<dbReference type="SMART" id="SM00826">
    <property type="entry name" value="PKS_DH"/>
    <property type="match status" value="2"/>
</dbReference>
<evidence type="ECO:0000256" key="6">
    <source>
        <dbReference type="ARBA" id="ARBA00023194"/>
    </source>
</evidence>
<dbReference type="InterPro" id="IPR049552">
    <property type="entry name" value="PKS_DH_N"/>
</dbReference>